<dbReference type="KEGG" id="fhl:OE105_02790"/>
<protein>
    <submittedName>
        <fullName evidence="2">Uncharacterized protein</fullName>
    </submittedName>
</protein>
<evidence type="ECO:0000313" key="2">
    <source>
        <dbReference type="EMBL" id="WAA13071.1"/>
    </source>
</evidence>
<keyword evidence="1" id="KW-0812">Transmembrane</keyword>
<gene>
    <name evidence="2" type="ORF">OE105_02790</name>
</gene>
<organism evidence="2 3">
    <name type="scientific">Fervidibacillus halotolerans</name>
    <dbReference type="NCBI Taxonomy" id="2980027"/>
    <lineage>
        <taxon>Bacteria</taxon>
        <taxon>Bacillati</taxon>
        <taxon>Bacillota</taxon>
        <taxon>Bacilli</taxon>
        <taxon>Bacillales</taxon>
        <taxon>Bacillaceae</taxon>
        <taxon>Fervidibacillus</taxon>
    </lineage>
</organism>
<accession>A0A9E8M0S7</accession>
<proteinExistence type="predicted"/>
<dbReference type="EMBL" id="CP106877">
    <property type="protein sequence ID" value="WAA13071.1"/>
    <property type="molecule type" value="Genomic_DNA"/>
</dbReference>
<keyword evidence="1" id="KW-0472">Membrane</keyword>
<keyword evidence="3" id="KW-1185">Reference proteome</keyword>
<feature type="transmembrane region" description="Helical" evidence="1">
    <location>
        <begin position="7"/>
        <end position="22"/>
    </location>
</feature>
<evidence type="ECO:0000313" key="3">
    <source>
        <dbReference type="Proteomes" id="UP001164726"/>
    </source>
</evidence>
<name>A0A9E8M0S7_9BACI</name>
<reference evidence="2" key="1">
    <citation type="submission" date="2022-09" db="EMBL/GenBank/DDBJ databases">
        <title>Complete Genomes of Fervidibacillus albus and Fervidibacillus halotolerans isolated from tidal flat sediments.</title>
        <authorList>
            <person name="Kwon K.K."/>
            <person name="Yang S.-H."/>
            <person name="Park M.J."/>
            <person name="Oh H.-M."/>
        </authorList>
    </citation>
    <scope>NUCLEOTIDE SEQUENCE</scope>
    <source>
        <strain evidence="2">MEBiC13594</strain>
    </source>
</reference>
<dbReference type="RefSeq" id="WP_275421211.1">
    <property type="nucleotide sequence ID" value="NZ_CP106877.1"/>
</dbReference>
<sequence>MNRLTTFVMLVAIAFSFIFHMFGMMNLYPAYITAPLLYFSIFLYILSRNHRNRFKGFK</sequence>
<keyword evidence="1" id="KW-1133">Transmembrane helix</keyword>
<dbReference type="AlphaFoldDB" id="A0A9E8M0S7"/>
<dbReference type="Proteomes" id="UP001164726">
    <property type="component" value="Chromosome"/>
</dbReference>
<evidence type="ECO:0000256" key="1">
    <source>
        <dbReference type="SAM" id="Phobius"/>
    </source>
</evidence>
<feature type="transmembrane region" description="Helical" evidence="1">
    <location>
        <begin position="28"/>
        <end position="46"/>
    </location>
</feature>